<dbReference type="InterPro" id="IPR005863">
    <property type="entry name" value="UDP-N-AcMur_synth"/>
</dbReference>
<comment type="subcellular location">
    <subcellularLocation>
        <location evidence="10 11">Cytoplasm</location>
    </subcellularLocation>
</comment>
<dbReference type="InterPro" id="IPR013221">
    <property type="entry name" value="Mur_ligase_cen"/>
</dbReference>
<dbReference type="Gene3D" id="3.90.190.20">
    <property type="entry name" value="Mur ligase, C-terminal domain"/>
    <property type="match status" value="1"/>
</dbReference>
<evidence type="ECO:0000256" key="6">
    <source>
        <dbReference type="ARBA" id="ARBA00022960"/>
    </source>
</evidence>
<feature type="binding site" evidence="10">
    <location>
        <begin position="113"/>
        <end position="119"/>
    </location>
    <ligand>
        <name>ATP</name>
        <dbReference type="ChEBI" id="CHEBI:30616"/>
    </ligand>
</feature>
<organism evidence="15 16">
    <name type="scientific">Prosthecobacter dejongeii</name>
    <dbReference type="NCBI Taxonomy" id="48465"/>
    <lineage>
        <taxon>Bacteria</taxon>
        <taxon>Pseudomonadati</taxon>
        <taxon>Verrucomicrobiota</taxon>
        <taxon>Verrucomicrobiia</taxon>
        <taxon>Verrucomicrobiales</taxon>
        <taxon>Verrucomicrobiaceae</taxon>
        <taxon>Prosthecobacter</taxon>
    </lineage>
</organism>
<evidence type="ECO:0000256" key="5">
    <source>
        <dbReference type="ARBA" id="ARBA00022840"/>
    </source>
</evidence>
<dbReference type="GO" id="GO:0008360">
    <property type="term" value="P:regulation of cell shape"/>
    <property type="evidence" value="ECO:0007669"/>
    <property type="project" value="UniProtKB-KW"/>
</dbReference>
<comment type="pathway">
    <text evidence="10 11">Cell wall biogenesis; peptidoglycan biosynthesis.</text>
</comment>
<keyword evidence="8 10" id="KW-0131">Cell cycle</keyword>
<evidence type="ECO:0000256" key="2">
    <source>
        <dbReference type="ARBA" id="ARBA00022598"/>
    </source>
</evidence>
<keyword evidence="1 10" id="KW-0963">Cytoplasm</keyword>
<dbReference type="GO" id="GO:0005524">
    <property type="term" value="F:ATP binding"/>
    <property type="evidence" value="ECO:0007669"/>
    <property type="project" value="UniProtKB-UniRule"/>
</dbReference>
<evidence type="ECO:0000313" key="16">
    <source>
        <dbReference type="Proteomes" id="UP000534294"/>
    </source>
</evidence>
<dbReference type="EMBL" id="JACHIF010000002">
    <property type="protein sequence ID" value="MBB5037067.1"/>
    <property type="molecule type" value="Genomic_DNA"/>
</dbReference>
<comment type="similarity">
    <text evidence="10">Belongs to the MurCDEF family. MurF subfamily.</text>
</comment>
<feature type="domain" description="Mur ligase N-terminal catalytic" evidence="12">
    <location>
        <begin position="26"/>
        <end position="100"/>
    </location>
</feature>
<dbReference type="AlphaFoldDB" id="A0A7W8DP87"/>
<dbReference type="PANTHER" id="PTHR43024:SF1">
    <property type="entry name" value="UDP-N-ACETYLMURAMOYL-TRIPEPTIDE--D-ALANYL-D-ALANINE LIGASE"/>
    <property type="match status" value="1"/>
</dbReference>
<dbReference type="GO" id="GO:0051301">
    <property type="term" value="P:cell division"/>
    <property type="evidence" value="ECO:0007669"/>
    <property type="project" value="UniProtKB-KW"/>
</dbReference>
<evidence type="ECO:0000256" key="8">
    <source>
        <dbReference type="ARBA" id="ARBA00023306"/>
    </source>
</evidence>
<feature type="domain" description="Mur ligase C-terminal" evidence="13">
    <location>
        <begin position="318"/>
        <end position="442"/>
    </location>
</feature>
<dbReference type="InterPro" id="IPR035911">
    <property type="entry name" value="MurE/MurF_N"/>
</dbReference>
<dbReference type="HAMAP" id="MF_02019">
    <property type="entry name" value="MurF"/>
    <property type="match status" value="1"/>
</dbReference>
<dbReference type="GO" id="GO:0047480">
    <property type="term" value="F:UDP-N-acetylmuramoyl-tripeptide-D-alanyl-D-alanine ligase activity"/>
    <property type="evidence" value="ECO:0007669"/>
    <property type="project" value="UniProtKB-UniRule"/>
</dbReference>
<evidence type="ECO:0000256" key="11">
    <source>
        <dbReference type="RuleBase" id="RU004136"/>
    </source>
</evidence>
<evidence type="ECO:0000259" key="13">
    <source>
        <dbReference type="Pfam" id="PF02875"/>
    </source>
</evidence>
<dbReference type="NCBIfam" id="TIGR01143">
    <property type="entry name" value="murF"/>
    <property type="match status" value="1"/>
</dbReference>
<keyword evidence="6 10" id="KW-0133">Cell shape</keyword>
<comment type="function">
    <text evidence="10 11">Involved in cell wall formation. Catalyzes the final step in the synthesis of UDP-N-acetylmuramoyl-pentapeptide, the precursor of murein.</text>
</comment>
<comment type="catalytic activity">
    <reaction evidence="10 11">
        <text>D-alanyl-D-alanine + UDP-N-acetyl-alpha-D-muramoyl-L-alanyl-gamma-D-glutamyl-meso-2,6-diaminopimelate + ATP = UDP-N-acetyl-alpha-D-muramoyl-L-alanyl-gamma-D-glutamyl-meso-2,6-diaminopimeloyl-D-alanyl-D-alanine + ADP + phosphate + H(+)</text>
        <dbReference type="Rhea" id="RHEA:28374"/>
        <dbReference type="ChEBI" id="CHEBI:15378"/>
        <dbReference type="ChEBI" id="CHEBI:30616"/>
        <dbReference type="ChEBI" id="CHEBI:43474"/>
        <dbReference type="ChEBI" id="CHEBI:57822"/>
        <dbReference type="ChEBI" id="CHEBI:61386"/>
        <dbReference type="ChEBI" id="CHEBI:83905"/>
        <dbReference type="ChEBI" id="CHEBI:456216"/>
        <dbReference type="EC" id="6.3.2.10"/>
    </reaction>
</comment>
<dbReference type="GO" id="GO:0005737">
    <property type="term" value="C:cytoplasm"/>
    <property type="evidence" value="ECO:0007669"/>
    <property type="project" value="UniProtKB-SubCell"/>
</dbReference>
<evidence type="ECO:0000256" key="7">
    <source>
        <dbReference type="ARBA" id="ARBA00022984"/>
    </source>
</evidence>
<dbReference type="Pfam" id="PF02875">
    <property type="entry name" value="Mur_ligase_C"/>
    <property type="match status" value="1"/>
</dbReference>
<keyword evidence="7 10" id="KW-0573">Peptidoglycan synthesis</keyword>
<dbReference type="Pfam" id="PF01225">
    <property type="entry name" value="Mur_ligase"/>
    <property type="match status" value="1"/>
</dbReference>
<dbReference type="SUPFAM" id="SSF63418">
    <property type="entry name" value="MurE/MurF N-terminal domain"/>
    <property type="match status" value="1"/>
</dbReference>
<evidence type="ECO:0000256" key="1">
    <source>
        <dbReference type="ARBA" id="ARBA00022490"/>
    </source>
</evidence>
<evidence type="ECO:0000259" key="14">
    <source>
        <dbReference type="Pfam" id="PF08245"/>
    </source>
</evidence>
<comment type="caution">
    <text evidence="15">The sequence shown here is derived from an EMBL/GenBank/DDBJ whole genome shotgun (WGS) entry which is preliminary data.</text>
</comment>
<evidence type="ECO:0000256" key="9">
    <source>
        <dbReference type="ARBA" id="ARBA00023316"/>
    </source>
</evidence>
<accession>A0A7W8DP87</accession>
<feature type="domain" description="Mur ligase central" evidence="14">
    <location>
        <begin position="112"/>
        <end position="295"/>
    </location>
</feature>
<evidence type="ECO:0000256" key="4">
    <source>
        <dbReference type="ARBA" id="ARBA00022741"/>
    </source>
</evidence>
<dbReference type="InterPro" id="IPR004101">
    <property type="entry name" value="Mur_ligase_C"/>
</dbReference>
<keyword evidence="3 10" id="KW-0132">Cell division</keyword>
<dbReference type="EC" id="6.3.2.10" evidence="10 11"/>
<sequence>MKPIALQTLADFADGTLHHGDGTRLVTQVTTDSRKVGHGEVFVALVGDRFDAHDFIPQVMAAGAAAVVVSRRDSAWPTSGCAVIEVKDTLLALQDMARGYRAWHQPMIIGLTGSNGKTSTKDLTALIMGLRVQTRATFGNLNNHIGVPLTLLSLGEGDECGVVEMGMNHPGELKVLADIALPDAAIVTNVGLAHIEYMGSRDAIGWEKATVPANVHAEGVVVLNANDPYTPLISRHCQATVFTAGTGAGDVHAFDLRASGEGTRFKLDFAGEIVETFLPIMGDHMVGNAALAACMGWAHGIAPTDIAAAFSSAKLTGGRMETKLVQGILFIDDSYNANPDSMRAGLGTLAALNSAGQKIAVLGRMGELGPHAVAEHQGVGQFAAGLGLTALFTVGEEAAQISSAAQSAGLATTLNFPTHEACAAHLKQMLQPGDAVLLKGSRSAGMEKILPHFQTV</sequence>
<dbReference type="Gene3D" id="3.40.1390.10">
    <property type="entry name" value="MurE/MurF, N-terminal domain"/>
    <property type="match status" value="1"/>
</dbReference>
<evidence type="ECO:0000256" key="10">
    <source>
        <dbReference type="HAMAP-Rule" id="MF_02019"/>
    </source>
</evidence>
<dbReference type="InterPro" id="IPR036615">
    <property type="entry name" value="Mur_ligase_C_dom_sf"/>
</dbReference>
<dbReference type="InterPro" id="IPR051046">
    <property type="entry name" value="MurCDEF_CellWall_CoF430Synth"/>
</dbReference>
<gene>
    <name evidence="10" type="primary">murF</name>
    <name evidence="15" type="ORF">HNQ64_001309</name>
</gene>
<keyword evidence="16" id="KW-1185">Reference proteome</keyword>
<dbReference type="UniPathway" id="UPA00219"/>
<proteinExistence type="inferred from homology"/>
<dbReference type="GO" id="GO:0071555">
    <property type="term" value="P:cell wall organization"/>
    <property type="evidence" value="ECO:0007669"/>
    <property type="project" value="UniProtKB-KW"/>
</dbReference>
<name>A0A7W8DP87_9BACT</name>
<reference evidence="15 16" key="1">
    <citation type="submission" date="2020-08" db="EMBL/GenBank/DDBJ databases">
        <title>Genomic Encyclopedia of Type Strains, Phase IV (KMG-IV): sequencing the most valuable type-strain genomes for metagenomic binning, comparative biology and taxonomic classification.</title>
        <authorList>
            <person name="Goeker M."/>
        </authorList>
    </citation>
    <scope>NUCLEOTIDE SEQUENCE [LARGE SCALE GENOMIC DNA]</scope>
    <source>
        <strain evidence="15 16">DSM 12251</strain>
    </source>
</reference>
<dbReference type="Pfam" id="PF08245">
    <property type="entry name" value="Mur_ligase_M"/>
    <property type="match status" value="1"/>
</dbReference>
<protein>
    <recommendedName>
        <fullName evidence="10 11">UDP-N-acetylmuramoyl-tripeptide--D-alanyl-D-alanine ligase</fullName>
        <ecNumber evidence="10 11">6.3.2.10</ecNumber>
    </recommendedName>
    <alternativeName>
        <fullName evidence="10">D-alanyl-D-alanine-adding enzyme</fullName>
    </alternativeName>
</protein>
<dbReference type="InterPro" id="IPR036565">
    <property type="entry name" value="Mur-like_cat_sf"/>
</dbReference>
<dbReference type="Gene3D" id="3.40.1190.10">
    <property type="entry name" value="Mur-like, catalytic domain"/>
    <property type="match status" value="1"/>
</dbReference>
<dbReference type="RefSeq" id="WP_184206591.1">
    <property type="nucleotide sequence ID" value="NZ_JACHIF010000002.1"/>
</dbReference>
<dbReference type="PANTHER" id="PTHR43024">
    <property type="entry name" value="UDP-N-ACETYLMURAMOYL-TRIPEPTIDE--D-ALANYL-D-ALANINE LIGASE"/>
    <property type="match status" value="1"/>
</dbReference>
<evidence type="ECO:0000313" key="15">
    <source>
        <dbReference type="EMBL" id="MBB5037067.1"/>
    </source>
</evidence>
<dbReference type="GO" id="GO:0009252">
    <property type="term" value="P:peptidoglycan biosynthetic process"/>
    <property type="evidence" value="ECO:0007669"/>
    <property type="project" value="UniProtKB-UniRule"/>
</dbReference>
<keyword evidence="5 10" id="KW-0067">ATP-binding</keyword>
<evidence type="ECO:0000256" key="3">
    <source>
        <dbReference type="ARBA" id="ARBA00022618"/>
    </source>
</evidence>
<dbReference type="SUPFAM" id="SSF53244">
    <property type="entry name" value="MurD-like peptide ligases, peptide-binding domain"/>
    <property type="match status" value="1"/>
</dbReference>
<keyword evidence="2 10" id="KW-0436">Ligase</keyword>
<dbReference type="InterPro" id="IPR000713">
    <property type="entry name" value="Mur_ligase_N"/>
</dbReference>
<evidence type="ECO:0000259" key="12">
    <source>
        <dbReference type="Pfam" id="PF01225"/>
    </source>
</evidence>
<dbReference type="Proteomes" id="UP000534294">
    <property type="component" value="Unassembled WGS sequence"/>
</dbReference>
<dbReference type="SUPFAM" id="SSF53623">
    <property type="entry name" value="MurD-like peptide ligases, catalytic domain"/>
    <property type="match status" value="1"/>
</dbReference>
<keyword evidence="9 10" id="KW-0961">Cell wall biogenesis/degradation</keyword>
<keyword evidence="4 10" id="KW-0547">Nucleotide-binding</keyword>